<protein>
    <recommendedName>
        <fullName evidence="4">Phosphodiesterase</fullName>
    </recommendedName>
</protein>
<dbReference type="AlphaFoldDB" id="A0A193LL00"/>
<dbReference type="RefSeq" id="WP_068619081.1">
    <property type="nucleotide sequence ID" value="NZ_CP016268.1"/>
</dbReference>
<evidence type="ECO:0000256" key="1">
    <source>
        <dbReference type="SAM" id="SignalP"/>
    </source>
</evidence>
<gene>
    <name evidence="2" type="ORF">BA177_07855</name>
</gene>
<dbReference type="Proteomes" id="UP000092695">
    <property type="component" value="Chromosome"/>
</dbReference>
<reference evidence="2 3" key="1">
    <citation type="submission" date="2016-06" db="EMBL/GenBank/DDBJ databases">
        <title>Complete genome sequence of a deep-branching marine Gamma Proteobacterium Woeseia oceani type strain XK5.</title>
        <authorList>
            <person name="Mu D."/>
            <person name="Du Z."/>
        </authorList>
    </citation>
    <scope>NUCLEOTIDE SEQUENCE [LARGE SCALE GENOMIC DNA]</scope>
    <source>
        <strain evidence="2 3">XK5</strain>
    </source>
</reference>
<dbReference type="OrthoDB" id="7063662at2"/>
<evidence type="ECO:0008006" key="4">
    <source>
        <dbReference type="Google" id="ProtNLM"/>
    </source>
</evidence>
<dbReference type="STRING" id="1548547.BA177_07855"/>
<keyword evidence="3" id="KW-1185">Reference proteome</keyword>
<name>A0A193LL00_9GAMM</name>
<accession>A0A193LL00</accession>
<sequence length="94" mass="10320">MNKARALSLTVLAASLMGVAQADTLQMGGTDNAERYEQTGKPVRGMTQARVEAEFGTPNSRQSPVGEPPITRWDYAGFAVYFEFDRVIHAVSKR</sequence>
<organism evidence="2 3">
    <name type="scientific">Woeseia oceani</name>
    <dbReference type="NCBI Taxonomy" id="1548547"/>
    <lineage>
        <taxon>Bacteria</taxon>
        <taxon>Pseudomonadati</taxon>
        <taxon>Pseudomonadota</taxon>
        <taxon>Gammaproteobacteria</taxon>
        <taxon>Woeseiales</taxon>
        <taxon>Woeseiaceae</taxon>
        <taxon>Woeseia</taxon>
    </lineage>
</organism>
<dbReference type="KEGG" id="woc:BA177_07855"/>
<feature type="chain" id="PRO_5008260400" description="Phosphodiesterase" evidence="1">
    <location>
        <begin position="23"/>
        <end position="94"/>
    </location>
</feature>
<feature type="signal peptide" evidence="1">
    <location>
        <begin position="1"/>
        <end position="22"/>
    </location>
</feature>
<proteinExistence type="predicted"/>
<evidence type="ECO:0000313" key="3">
    <source>
        <dbReference type="Proteomes" id="UP000092695"/>
    </source>
</evidence>
<dbReference type="EMBL" id="CP016268">
    <property type="protein sequence ID" value="ANO53089.1"/>
    <property type="molecule type" value="Genomic_DNA"/>
</dbReference>
<keyword evidence="1" id="KW-0732">Signal</keyword>
<evidence type="ECO:0000313" key="2">
    <source>
        <dbReference type="EMBL" id="ANO53089.1"/>
    </source>
</evidence>